<feature type="region of interest" description="Disordered" evidence="1">
    <location>
        <begin position="141"/>
        <end position="160"/>
    </location>
</feature>
<feature type="compositionally biased region" description="Low complexity" evidence="1">
    <location>
        <begin position="545"/>
        <end position="555"/>
    </location>
</feature>
<reference evidence="3 4" key="1">
    <citation type="journal article" date="2014" name="Genome Biol. Evol.">
        <title>Comparative genomics and transcriptomics analyses reveal divergent lifestyle features of nematode endoparasitic fungus Hirsutella minnesotensis.</title>
        <authorList>
            <person name="Lai Y."/>
            <person name="Liu K."/>
            <person name="Zhang X."/>
            <person name="Zhang X."/>
            <person name="Li K."/>
            <person name="Wang N."/>
            <person name="Shu C."/>
            <person name="Wu Y."/>
            <person name="Wang C."/>
            <person name="Bushley K.E."/>
            <person name="Xiang M."/>
            <person name="Liu X."/>
        </authorList>
    </citation>
    <scope>NUCLEOTIDE SEQUENCE [LARGE SCALE GENOMIC DNA]</scope>
    <source>
        <strain evidence="3 4">3608</strain>
    </source>
</reference>
<dbReference type="AlphaFoldDB" id="A0A0F8A0B0"/>
<name>A0A0F8A0B0_9HYPO</name>
<evidence type="ECO:0000313" key="4">
    <source>
        <dbReference type="Proteomes" id="UP000054481"/>
    </source>
</evidence>
<proteinExistence type="predicted"/>
<dbReference type="PROSITE" id="PS50011">
    <property type="entry name" value="PROTEIN_KINASE_DOM"/>
    <property type="match status" value="1"/>
</dbReference>
<dbReference type="OrthoDB" id="5584477at2759"/>
<dbReference type="Pfam" id="PF17667">
    <property type="entry name" value="Pkinase_fungal"/>
    <property type="match status" value="1"/>
</dbReference>
<protein>
    <recommendedName>
        <fullName evidence="2">Protein kinase domain-containing protein</fullName>
    </recommendedName>
</protein>
<evidence type="ECO:0000256" key="1">
    <source>
        <dbReference type="SAM" id="MobiDB-lite"/>
    </source>
</evidence>
<dbReference type="GO" id="GO:0005524">
    <property type="term" value="F:ATP binding"/>
    <property type="evidence" value="ECO:0007669"/>
    <property type="project" value="InterPro"/>
</dbReference>
<evidence type="ECO:0000259" key="2">
    <source>
        <dbReference type="PROSITE" id="PS50011"/>
    </source>
</evidence>
<dbReference type="InterPro" id="IPR011009">
    <property type="entry name" value="Kinase-like_dom_sf"/>
</dbReference>
<evidence type="ECO:0000313" key="3">
    <source>
        <dbReference type="EMBL" id="KJZ68379.1"/>
    </source>
</evidence>
<feature type="domain" description="Protein kinase" evidence="2">
    <location>
        <begin position="449"/>
        <end position="780"/>
    </location>
</feature>
<dbReference type="GO" id="GO:0004672">
    <property type="term" value="F:protein kinase activity"/>
    <property type="evidence" value="ECO:0007669"/>
    <property type="project" value="InterPro"/>
</dbReference>
<accession>A0A0F8A0B0</accession>
<dbReference type="EMBL" id="KQ030913">
    <property type="protein sequence ID" value="KJZ68379.1"/>
    <property type="molecule type" value="Genomic_DNA"/>
</dbReference>
<dbReference type="Proteomes" id="UP000054481">
    <property type="component" value="Unassembled WGS sequence"/>
</dbReference>
<dbReference type="InterPro" id="IPR040976">
    <property type="entry name" value="Pkinase_fungal"/>
</dbReference>
<dbReference type="PANTHER" id="PTHR38248">
    <property type="entry name" value="FUNK1 6"/>
    <property type="match status" value="1"/>
</dbReference>
<feature type="compositionally biased region" description="Polar residues" evidence="1">
    <location>
        <begin position="143"/>
        <end position="159"/>
    </location>
</feature>
<dbReference type="SUPFAM" id="SSF56112">
    <property type="entry name" value="Protein kinase-like (PK-like)"/>
    <property type="match status" value="1"/>
</dbReference>
<dbReference type="InterPro" id="IPR000719">
    <property type="entry name" value="Prot_kinase_dom"/>
</dbReference>
<feature type="region of interest" description="Disordered" evidence="1">
    <location>
        <begin position="528"/>
        <end position="559"/>
    </location>
</feature>
<dbReference type="Gene3D" id="1.10.510.10">
    <property type="entry name" value="Transferase(Phosphotransferase) domain 1"/>
    <property type="match status" value="1"/>
</dbReference>
<gene>
    <name evidence="3" type="ORF">HIM_12232</name>
</gene>
<sequence length="810" mass="91984">MMTLSELDRDVIARHPLGSSLSHLRKSLQDAEHSYASISSPHGDATDDSDEGRKKAISRLLSALMGTEVALDLRFKASGSNVVSELAVLVRRVQSGNFTYSYYRPLTKLVIHNASDSEIWSAVLDLISTLTRVTPPASVPATFDSTPITHSSASQQGAEQTRELVERKVFEEIRFCTYRDVEGFFEKYFEGKDWTRRALDVYEATKDRHVDGAWSDLPDPPVQAEVLDWWFRFQDDFLSEERRGYYSTTDPKDLVGGEAQRQIDLFVKRKNGQPDVAHHWRDVEVIGELKASNNNKKATLLQIGRYVRDVFSCQPTRRYVHAFTICGREMEVWVFDRSGCYSPGAFNIDEKPERFMQVIAGYTMMNDEELGLDIFTEQDDDGPSIHIEQDEASGKKRLRLELQAFTRQRAIVCRGTSCYLTKPPGSEDWSYVAKFSWTSDRRKPEADLLRLARQRGVEGIAKLIGYRRITSINEMRSGLTFTKPYSFRGLSSVASSFSQSFSQPQPPNALSRSYSELHGLSIADRPLRKRKSVDVGRKPSKRSRSNSQKSSQGQNEVTYDVEEAQGTSLLSPHKEPYDNRVFRCLVISPAGRAIHKYEKISELLGALRDAIKAHRSLYLKGNILHRDISDNNIIITDRKTTGHMGMLIDLDLAKELGSGRSGARCRTGTMEFMAIEVLLGISHTYRHDLESFFYVLIWQCVRRGWGFLNKPVDHTDSKLRSWYTGTYDDIANVKLGHMNKAENMGFGSILREFPPEFDCVKPLCRELRGILFPIHKDELFTGTPKDPEILYGPILQAFDKAIDDIRAIEG</sequence>
<dbReference type="PANTHER" id="PTHR38248:SF2">
    <property type="entry name" value="FUNK1 11"/>
    <property type="match status" value="1"/>
</dbReference>
<organism evidence="3 4">
    <name type="scientific">Hirsutella minnesotensis 3608</name>
    <dbReference type="NCBI Taxonomy" id="1043627"/>
    <lineage>
        <taxon>Eukaryota</taxon>
        <taxon>Fungi</taxon>
        <taxon>Dikarya</taxon>
        <taxon>Ascomycota</taxon>
        <taxon>Pezizomycotina</taxon>
        <taxon>Sordariomycetes</taxon>
        <taxon>Hypocreomycetidae</taxon>
        <taxon>Hypocreales</taxon>
        <taxon>Ophiocordycipitaceae</taxon>
        <taxon>Hirsutella</taxon>
    </lineage>
</organism>
<keyword evidence="4" id="KW-1185">Reference proteome</keyword>